<sequence length="137" mass="14642">MPPPGWGPPPGGPPGGPGICGCFGFLCDVSMFCAAAASLKAAVDQCLEDVADQAVRAVQVVRAAMMVIEKTFARAAMGYPRYITRVLPHFQWEACGLNQGNQLTENLGKGNQLTDNLKCKPVDPVSTRNTILLCHHF</sequence>
<protein>
    <submittedName>
        <fullName evidence="1">Uncharacterized protein</fullName>
    </submittedName>
</protein>
<evidence type="ECO:0000313" key="2">
    <source>
        <dbReference type="Proteomes" id="UP000657918"/>
    </source>
</evidence>
<proteinExistence type="predicted"/>
<gene>
    <name evidence="1" type="ORF">SADUNF_Sadunf05G0025500</name>
</gene>
<accession>A0A835MYG9</accession>
<name>A0A835MYG9_9ROSI</name>
<comment type="caution">
    <text evidence="1">The sequence shown here is derived from an EMBL/GenBank/DDBJ whole genome shotgun (WGS) entry which is preliminary data.</text>
</comment>
<dbReference type="EMBL" id="JADGMS010000005">
    <property type="protein sequence ID" value="KAF9681664.1"/>
    <property type="molecule type" value="Genomic_DNA"/>
</dbReference>
<reference evidence="1 2" key="1">
    <citation type="submission" date="2020-10" db="EMBL/GenBank/DDBJ databases">
        <title>Plant Genome Project.</title>
        <authorList>
            <person name="Zhang R.-G."/>
        </authorList>
    </citation>
    <scope>NUCLEOTIDE SEQUENCE [LARGE SCALE GENOMIC DNA]</scope>
    <source>
        <strain evidence="1">FAFU-HL-1</strain>
        <tissue evidence="1">Leaf</tissue>
    </source>
</reference>
<dbReference type="Proteomes" id="UP000657918">
    <property type="component" value="Unassembled WGS sequence"/>
</dbReference>
<keyword evidence="2" id="KW-1185">Reference proteome</keyword>
<dbReference type="AlphaFoldDB" id="A0A835MYG9"/>
<organism evidence="1 2">
    <name type="scientific">Salix dunnii</name>
    <dbReference type="NCBI Taxonomy" id="1413687"/>
    <lineage>
        <taxon>Eukaryota</taxon>
        <taxon>Viridiplantae</taxon>
        <taxon>Streptophyta</taxon>
        <taxon>Embryophyta</taxon>
        <taxon>Tracheophyta</taxon>
        <taxon>Spermatophyta</taxon>
        <taxon>Magnoliopsida</taxon>
        <taxon>eudicotyledons</taxon>
        <taxon>Gunneridae</taxon>
        <taxon>Pentapetalae</taxon>
        <taxon>rosids</taxon>
        <taxon>fabids</taxon>
        <taxon>Malpighiales</taxon>
        <taxon>Salicaceae</taxon>
        <taxon>Saliceae</taxon>
        <taxon>Salix</taxon>
    </lineage>
</organism>
<evidence type="ECO:0000313" key="1">
    <source>
        <dbReference type="EMBL" id="KAF9681664.1"/>
    </source>
</evidence>